<evidence type="ECO:0000313" key="3">
    <source>
        <dbReference type="Proteomes" id="UP000179935"/>
    </source>
</evidence>
<feature type="region of interest" description="Disordered" evidence="1">
    <location>
        <begin position="54"/>
        <end position="85"/>
    </location>
</feature>
<name>A0A1S2PBH3_9ACTN</name>
<organism evidence="2 3">
    <name type="scientific">Streptomyces colonosanans</name>
    <dbReference type="NCBI Taxonomy" id="1428652"/>
    <lineage>
        <taxon>Bacteria</taxon>
        <taxon>Bacillati</taxon>
        <taxon>Actinomycetota</taxon>
        <taxon>Actinomycetes</taxon>
        <taxon>Kitasatosporales</taxon>
        <taxon>Streptomycetaceae</taxon>
        <taxon>Streptomyces</taxon>
    </lineage>
</organism>
<reference evidence="2 3" key="1">
    <citation type="submission" date="2016-10" db="EMBL/GenBank/DDBJ databases">
        <title>Genome sequence of Streptomyces sp. MUSC 93.</title>
        <authorList>
            <person name="Lee L.-H."/>
            <person name="Ser H.-L."/>
            <person name="Law J.W.-F."/>
        </authorList>
    </citation>
    <scope>NUCLEOTIDE SEQUENCE [LARGE SCALE GENOMIC DNA]</scope>
    <source>
        <strain evidence="2 3">MUSC 93</strain>
    </source>
</reference>
<protein>
    <submittedName>
        <fullName evidence="2">Uncharacterized protein</fullName>
    </submittedName>
</protein>
<keyword evidence="3" id="KW-1185">Reference proteome</keyword>
<dbReference type="Proteomes" id="UP000179935">
    <property type="component" value="Unassembled WGS sequence"/>
</dbReference>
<dbReference type="EMBL" id="MLYP01000043">
    <property type="protein sequence ID" value="OIJ90956.1"/>
    <property type="molecule type" value="Genomic_DNA"/>
</dbReference>
<accession>A0A1S2PBH3</accession>
<dbReference type="AlphaFoldDB" id="A0A1S2PBH3"/>
<comment type="caution">
    <text evidence="2">The sequence shown here is derived from an EMBL/GenBank/DDBJ whole genome shotgun (WGS) entry which is preliminary data.</text>
</comment>
<gene>
    <name evidence="2" type="ORF">BIV24_17415</name>
</gene>
<sequence>MRSRFDARCGVTARQLQFEPGGEFADHGFGKPGGTLAEPGDDVRCAVVVEHVELGEQPQQGPDREEQVPQQQDVGRQEPGAGRVMDAQQNSQPAVQAPGGAVLQAMVMRVVADRGLQRRCYLGCVNVGEAALLAAPQVPAGRWEQDELPVPCWHQRGRRLRSRLGPNPRRLRVQQLQAPFRVREVQLLPMSVRPFQVEGMAAGPQHRGLLGAQPTRAGLAQVKDATADPAWAAFGYSRRQPLHPTHILP</sequence>
<dbReference type="STRING" id="1428652.BIV24_17415"/>
<evidence type="ECO:0000313" key="2">
    <source>
        <dbReference type="EMBL" id="OIJ90956.1"/>
    </source>
</evidence>
<evidence type="ECO:0000256" key="1">
    <source>
        <dbReference type="SAM" id="MobiDB-lite"/>
    </source>
</evidence>
<proteinExistence type="predicted"/>